<dbReference type="FunFam" id="3.30.930.10:FF:000016">
    <property type="entry name" value="Asparagine--tRNA ligase"/>
    <property type="match status" value="1"/>
</dbReference>
<name>A0A4R6XFZ6_9GAMM</name>
<dbReference type="CDD" id="cd04318">
    <property type="entry name" value="EcAsnRS_like_N"/>
    <property type="match status" value="1"/>
</dbReference>
<keyword evidence="5 8" id="KW-0067">ATP-binding</keyword>
<dbReference type="HAMAP" id="MF_00534">
    <property type="entry name" value="Asn_tRNA_synth"/>
    <property type="match status" value="1"/>
</dbReference>
<dbReference type="InterPro" id="IPR004522">
    <property type="entry name" value="Asn-tRNA-ligase"/>
</dbReference>
<organism evidence="10 11">
    <name type="scientific">Marinicella litoralis</name>
    <dbReference type="NCBI Taxonomy" id="644220"/>
    <lineage>
        <taxon>Bacteria</taxon>
        <taxon>Pseudomonadati</taxon>
        <taxon>Pseudomonadota</taxon>
        <taxon>Gammaproteobacteria</taxon>
        <taxon>Lysobacterales</taxon>
        <taxon>Marinicellaceae</taxon>
        <taxon>Marinicella</taxon>
    </lineage>
</organism>
<comment type="similarity">
    <text evidence="1 8">Belongs to the class-II aminoacyl-tRNA synthetase family.</text>
</comment>
<dbReference type="Gene3D" id="3.30.930.10">
    <property type="entry name" value="Bira Bifunctional Protein, Domain 2"/>
    <property type="match status" value="1"/>
</dbReference>
<dbReference type="InterPro" id="IPR004364">
    <property type="entry name" value="Aa-tRNA-synt_II"/>
</dbReference>
<dbReference type="InterPro" id="IPR004365">
    <property type="entry name" value="NA-bd_OB_tRNA"/>
</dbReference>
<proteinExistence type="inferred from homology"/>
<dbReference type="GO" id="GO:0003676">
    <property type="term" value="F:nucleic acid binding"/>
    <property type="evidence" value="ECO:0007669"/>
    <property type="project" value="InterPro"/>
</dbReference>
<dbReference type="SUPFAM" id="SSF55681">
    <property type="entry name" value="Class II aaRS and biotin synthetases"/>
    <property type="match status" value="1"/>
</dbReference>
<reference evidence="10 11" key="1">
    <citation type="submission" date="2019-03" db="EMBL/GenBank/DDBJ databases">
        <title>Genomic Encyclopedia of Type Strains, Phase IV (KMG-IV): sequencing the most valuable type-strain genomes for metagenomic binning, comparative biology and taxonomic classification.</title>
        <authorList>
            <person name="Goeker M."/>
        </authorList>
    </citation>
    <scope>NUCLEOTIDE SEQUENCE [LARGE SCALE GENOMIC DNA]</scope>
    <source>
        <strain evidence="10 11">DSM 25488</strain>
    </source>
</reference>
<dbReference type="InterPro" id="IPR006195">
    <property type="entry name" value="aa-tRNA-synth_II"/>
</dbReference>
<dbReference type="GO" id="GO:0005524">
    <property type="term" value="F:ATP binding"/>
    <property type="evidence" value="ECO:0007669"/>
    <property type="project" value="UniProtKB-UniRule"/>
</dbReference>
<dbReference type="InterPro" id="IPR045864">
    <property type="entry name" value="aa-tRNA-synth_II/BPL/LPL"/>
</dbReference>
<keyword evidence="11" id="KW-1185">Reference proteome</keyword>
<dbReference type="PANTHER" id="PTHR22594">
    <property type="entry name" value="ASPARTYL/LYSYL-TRNA SYNTHETASE"/>
    <property type="match status" value="1"/>
</dbReference>
<accession>A0A4R6XFZ6</accession>
<dbReference type="Pfam" id="PF01336">
    <property type="entry name" value="tRNA_anti-codon"/>
    <property type="match status" value="1"/>
</dbReference>
<dbReference type="GO" id="GO:0004816">
    <property type="term" value="F:asparagine-tRNA ligase activity"/>
    <property type="evidence" value="ECO:0007669"/>
    <property type="project" value="UniProtKB-UniRule"/>
</dbReference>
<dbReference type="OrthoDB" id="9762036at2"/>
<keyword evidence="7 8" id="KW-0030">Aminoacyl-tRNA synthetase</keyword>
<evidence type="ECO:0000256" key="4">
    <source>
        <dbReference type="ARBA" id="ARBA00022741"/>
    </source>
</evidence>
<dbReference type="PRINTS" id="PR01042">
    <property type="entry name" value="TRNASYNTHASP"/>
</dbReference>
<dbReference type="PANTHER" id="PTHR22594:SF34">
    <property type="entry name" value="ASPARAGINE--TRNA LIGASE, MITOCHONDRIAL-RELATED"/>
    <property type="match status" value="1"/>
</dbReference>
<dbReference type="Gene3D" id="2.40.50.140">
    <property type="entry name" value="Nucleic acid-binding proteins"/>
    <property type="match status" value="1"/>
</dbReference>
<dbReference type="RefSeq" id="WP_099019694.1">
    <property type="nucleotide sequence ID" value="NZ_NIHB01000003.1"/>
</dbReference>
<keyword evidence="2 8" id="KW-0963">Cytoplasm</keyword>
<comment type="catalytic activity">
    <reaction evidence="8">
        <text>tRNA(Asn) + L-asparagine + ATP = L-asparaginyl-tRNA(Asn) + AMP + diphosphate + H(+)</text>
        <dbReference type="Rhea" id="RHEA:11180"/>
        <dbReference type="Rhea" id="RHEA-COMP:9659"/>
        <dbReference type="Rhea" id="RHEA-COMP:9674"/>
        <dbReference type="ChEBI" id="CHEBI:15378"/>
        <dbReference type="ChEBI" id="CHEBI:30616"/>
        <dbReference type="ChEBI" id="CHEBI:33019"/>
        <dbReference type="ChEBI" id="CHEBI:58048"/>
        <dbReference type="ChEBI" id="CHEBI:78442"/>
        <dbReference type="ChEBI" id="CHEBI:78515"/>
        <dbReference type="ChEBI" id="CHEBI:456215"/>
        <dbReference type="EC" id="6.1.1.22"/>
    </reaction>
</comment>
<dbReference type="Proteomes" id="UP000295724">
    <property type="component" value="Unassembled WGS sequence"/>
</dbReference>
<comment type="subcellular location">
    <subcellularLocation>
        <location evidence="8">Cytoplasm</location>
    </subcellularLocation>
</comment>
<evidence type="ECO:0000256" key="5">
    <source>
        <dbReference type="ARBA" id="ARBA00022840"/>
    </source>
</evidence>
<dbReference type="EMBL" id="SNZB01000005">
    <property type="protein sequence ID" value="TDR18292.1"/>
    <property type="molecule type" value="Genomic_DNA"/>
</dbReference>
<dbReference type="PROSITE" id="PS50862">
    <property type="entry name" value="AA_TRNA_LIGASE_II"/>
    <property type="match status" value="1"/>
</dbReference>
<keyword evidence="4 8" id="KW-0547">Nucleotide-binding</keyword>
<dbReference type="EC" id="6.1.1.22" evidence="8"/>
<evidence type="ECO:0000313" key="10">
    <source>
        <dbReference type="EMBL" id="TDR18292.1"/>
    </source>
</evidence>
<gene>
    <name evidence="8" type="primary">asnS</name>
    <name evidence="10" type="ORF">C8D91_2207</name>
</gene>
<evidence type="ECO:0000256" key="6">
    <source>
        <dbReference type="ARBA" id="ARBA00022917"/>
    </source>
</evidence>
<dbReference type="GO" id="GO:0005737">
    <property type="term" value="C:cytoplasm"/>
    <property type="evidence" value="ECO:0007669"/>
    <property type="project" value="UniProtKB-SubCell"/>
</dbReference>
<feature type="domain" description="Aminoacyl-transfer RNA synthetases class-II family profile" evidence="9">
    <location>
        <begin position="137"/>
        <end position="457"/>
    </location>
</feature>
<dbReference type="NCBIfam" id="NF003037">
    <property type="entry name" value="PRK03932.1"/>
    <property type="match status" value="1"/>
</dbReference>
<dbReference type="GO" id="GO:0006421">
    <property type="term" value="P:asparaginyl-tRNA aminoacylation"/>
    <property type="evidence" value="ECO:0007669"/>
    <property type="project" value="UniProtKB-UniRule"/>
</dbReference>
<evidence type="ECO:0000313" key="11">
    <source>
        <dbReference type="Proteomes" id="UP000295724"/>
    </source>
</evidence>
<protein>
    <recommendedName>
        <fullName evidence="8">Asparagine--tRNA ligase</fullName>
        <ecNumber evidence="8">6.1.1.22</ecNumber>
    </recommendedName>
    <alternativeName>
        <fullName evidence="8">Asparaginyl-tRNA synthetase</fullName>
        <shortName evidence="8">AsnRS</shortName>
    </alternativeName>
</protein>
<keyword evidence="3 8" id="KW-0436">Ligase</keyword>
<evidence type="ECO:0000256" key="3">
    <source>
        <dbReference type="ARBA" id="ARBA00022598"/>
    </source>
</evidence>
<dbReference type="NCBIfam" id="TIGR00457">
    <property type="entry name" value="asnS"/>
    <property type="match status" value="1"/>
</dbReference>
<evidence type="ECO:0000256" key="2">
    <source>
        <dbReference type="ARBA" id="ARBA00022490"/>
    </source>
</evidence>
<comment type="subunit">
    <text evidence="8">Homodimer.</text>
</comment>
<evidence type="ECO:0000256" key="8">
    <source>
        <dbReference type="HAMAP-Rule" id="MF_00534"/>
    </source>
</evidence>
<sequence>MQTHSIKSLLNDTVETGTAVEIKGWIRTTRDSKGGFSFLVVHDGSCFDGIQVVANNELDNYDDILKLFTGCSVIVQGDLVESGGKGQKFEIHAKSVEVVGWVENPDTYPVQPKRHTMEFLREVAHLRPRTNTFSAMIRVRNTMAQAVHQYFSQNGYFWLHTPIITASDCEGAGDLFRVSTLDMMNLPKTDKGEIDYSQDFFGKESYLTVSGQLNAETYACALSKVYTFGPTFRAENSHTQRHLAEFWMIEPEVAFADLNDVAQLGEDFLKFLIKKVLENNMDDMKFFNGFVDKTAIQRLETLSDDTFERVNYADALEILKASGRKFDYPVEWGLDLQTEHERFLTEQHFKKPIVVMNYPEEIKPFYMRMNDDGKTVAAMDVLVPGIGEIMGGAQREERLDYLLKRMEQHNLDPAEYKWYTDLRRYGTVPHAGFGAGFERLVSYVTGLSNVRDVIAFPRTPGSAKF</sequence>
<dbReference type="InterPro" id="IPR002312">
    <property type="entry name" value="Asp/Asn-tRNA-synth_IIb"/>
</dbReference>
<dbReference type="AlphaFoldDB" id="A0A4R6XFZ6"/>
<evidence type="ECO:0000259" key="9">
    <source>
        <dbReference type="PROSITE" id="PS50862"/>
    </source>
</evidence>
<dbReference type="Pfam" id="PF00152">
    <property type="entry name" value="tRNA-synt_2"/>
    <property type="match status" value="1"/>
</dbReference>
<evidence type="ECO:0000256" key="7">
    <source>
        <dbReference type="ARBA" id="ARBA00023146"/>
    </source>
</evidence>
<comment type="caution">
    <text evidence="10">The sequence shown here is derived from an EMBL/GenBank/DDBJ whole genome shotgun (WGS) entry which is preliminary data.</text>
</comment>
<keyword evidence="6 8" id="KW-0648">Protein biosynthesis</keyword>
<dbReference type="CDD" id="cd00776">
    <property type="entry name" value="AsxRS_core"/>
    <property type="match status" value="1"/>
</dbReference>
<dbReference type="SUPFAM" id="SSF50249">
    <property type="entry name" value="Nucleic acid-binding proteins"/>
    <property type="match status" value="1"/>
</dbReference>
<dbReference type="InterPro" id="IPR012340">
    <property type="entry name" value="NA-bd_OB-fold"/>
</dbReference>
<evidence type="ECO:0000256" key="1">
    <source>
        <dbReference type="ARBA" id="ARBA00008226"/>
    </source>
</evidence>